<dbReference type="Proteomes" id="UP000828048">
    <property type="component" value="Chromosome 9"/>
</dbReference>
<proteinExistence type="predicted"/>
<comment type="caution">
    <text evidence="1">The sequence shown here is derived from an EMBL/GenBank/DDBJ whole genome shotgun (WGS) entry which is preliminary data.</text>
</comment>
<reference evidence="1 2" key="1">
    <citation type="journal article" date="2021" name="Hortic Res">
        <title>High-quality reference genome and annotation aids understanding of berry development for evergreen blueberry (Vaccinium darrowii).</title>
        <authorList>
            <person name="Yu J."/>
            <person name="Hulse-Kemp A.M."/>
            <person name="Babiker E."/>
            <person name="Staton M."/>
        </authorList>
    </citation>
    <scope>NUCLEOTIDE SEQUENCE [LARGE SCALE GENOMIC DNA]</scope>
    <source>
        <strain evidence="2">cv. NJ 8807/NJ 8810</strain>
        <tissue evidence="1">Young leaf</tissue>
    </source>
</reference>
<evidence type="ECO:0000313" key="1">
    <source>
        <dbReference type="EMBL" id="KAH7865991.1"/>
    </source>
</evidence>
<keyword evidence="2" id="KW-1185">Reference proteome</keyword>
<name>A0ACB7ZKG4_9ERIC</name>
<sequence>MDEHSAAEEVNGLEYYYVKKKPFLASSMEFILKFTIWVIFISWAAFMFLFPAEFLNTLFLEFIQYTDGTVYGIAGSTFLLFSAPILAIAFLAIAHLIISGKEELLENKSKHPRFRLWTFPVIADGPFGVVSAAELIGIILFSAFVIWGIVMYALEDLDTVSEYQLAFKEQCYLMLELTGLSFATIGLFLLGFLFLPIARGSVLLRLIDIPFEHAARYHIWLGHLTLLLFTLHGLFYVIAWAAQGRLLAEILQWSNIGVANLAGVISLAAGLLMWVTSLRPVRRQNFELFFYTHQLYIVFVVFLAMHVGDFLFCGAAGGIFLFILDRFLRFCQSRRTVNVISASCFPCGSVELVIPKPRNLRYNALSFVFVQVRELSWLQWHPFSVSSSPLGGNNHVSIVIKVLGDWSEKLRGRILDGPMEANQLEQPLQPHSNLRISIEGPYGHESPYHLTYENLILVAGGIGISPFLAILSDILHRINNRKPCLPRNVLLVWAVRTSGELPLLYSLDMGSICPYFSEMLNLEIQTYVTRESEPQLEEGSSTSVSSFGFPVHSKGGISSLVGTGNIIWSGTYVIVSTIGLVLSVGLLELCYINPFGITYWWYKGILFVVCMVASPIIFGGIVIGLWHLWERKTSAKELDEDDGPKIGIMQDNGTRAQKESSEEHAATSNSVRYGGRPDFKEIFGSIAESWGHVNVGVIVCGPPTIESSVAKECRTQNLKRKSNHHPVFHFNSHSFVL</sequence>
<evidence type="ECO:0000313" key="2">
    <source>
        <dbReference type="Proteomes" id="UP000828048"/>
    </source>
</evidence>
<gene>
    <name evidence="1" type="ORF">Vadar_013934</name>
</gene>
<dbReference type="EMBL" id="CM037159">
    <property type="protein sequence ID" value="KAH7865991.1"/>
    <property type="molecule type" value="Genomic_DNA"/>
</dbReference>
<organism evidence="1 2">
    <name type="scientific">Vaccinium darrowii</name>
    <dbReference type="NCBI Taxonomy" id="229202"/>
    <lineage>
        <taxon>Eukaryota</taxon>
        <taxon>Viridiplantae</taxon>
        <taxon>Streptophyta</taxon>
        <taxon>Embryophyta</taxon>
        <taxon>Tracheophyta</taxon>
        <taxon>Spermatophyta</taxon>
        <taxon>Magnoliopsida</taxon>
        <taxon>eudicotyledons</taxon>
        <taxon>Gunneridae</taxon>
        <taxon>Pentapetalae</taxon>
        <taxon>asterids</taxon>
        <taxon>Ericales</taxon>
        <taxon>Ericaceae</taxon>
        <taxon>Vaccinioideae</taxon>
        <taxon>Vaccinieae</taxon>
        <taxon>Vaccinium</taxon>
    </lineage>
</organism>
<accession>A0ACB7ZKG4</accession>
<protein>
    <submittedName>
        <fullName evidence="1">Uncharacterized protein</fullName>
    </submittedName>
</protein>